<protein>
    <submittedName>
        <fullName evidence="2">Uncharacterized protein</fullName>
    </submittedName>
</protein>
<dbReference type="RefSeq" id="WP_183359572.1">
    <property type="nucleotide sequence ID" value="NZ_BLXZ01000001.1"/>
</dbReference>
<dbReference type="AlphaFoldDB" id="A0A6V8N3G4"/>
<evidence type="ECO:0000313" key="3">
    <source>
        <dbReference type="Proteomes" id="UP000587586"/>
    </source>
</evidence>
<proteinExistence type="predicted"/>
<keyword evidence="3" id="KW-1185">Reference proteome</keyword>
<name>A0A6V8N3G4_9BACT</name>
<feature type="region of interest" description="Disordered" evidence="1">
    <location>
        <begin position="58"/>
        <end position="83"/>
    </location>
</feature>
<evidence type="ECO:0000313" key="2">
    <source>
        <dbReference type="EMBL" id="GFO67056.1"/>
    </source>
</evidence>
<dbReference type="EMBL" id="BLXZ01000001">
    <property type="protein sequence ID" value="GFO67056.1"/>
    <property type="molecule type" value="Genomic_DNA"/>
</dbReference>
<sequence>MVRHFESLEDMPGPFSRAAFRAVQEARELHSLAKRMHEAATSLTSGLAPLSNAAAQLASRRRPVSTRMPTAVLTPLPRPLSRG</sequence>
<evidence type="ECO:0000256" key="1">
    <source>
        <dbReference type="SAM" id="MobiDB-lite"/>
    </source>
</evidence>
<gene>
    <name evidence="2" type="ORF">GMLC_06350</name>
</gene>
<reference evidence="3" key="1">
    <citation type="submission" date="2020-06" db="EMBL/GenBank/DDBJ databases">
        <title>Draft genomic sequecing of Geomonas sp. Red745.</title>
        <authorList>
            <person name="Itoh H."/>
            <person name="Xu Z.X."/>
            <person name="Ushijima N."/>
            <person name="Masuda Y."/>
            <person name="Shiratori Y."/>
            <person name="Senoo K."/>
        </authorList>
    </citation>
    <scope>NUCLEOTIDE SEQUENCE [LARGE SCALE GENOMIC DNA]</scope>
    <source>
        <strain evidence="3">Red745</strain>
    </source>
</reference>
<organism evidence="2 3">
    <name type="scientific">Geomonas limicola</name>
    <dbReference type="NCBI Taxonomy" id="2740186"/>
    <lineage>
        <taxon>Bacteria</taxon>
        <taxon>Pseudomonadati</taxon>
        <taxon>Thermodesulfobacteriota</taxon>
        <taxon>Desulfuromonadia</taxon>
        <taxon>Geobacterales</taxon>
        <taxon>Geobacteraceae</taxon>
        <taxon>Geomonas</taxon>
    </lineage>
</organism>
<comment type="caution">
    <text evidence="2">The sequence shown here is derived from an EMBL/GenBank/DDBJ whole genome shotgun (WGS) entry which is preliminary data.</text>
</comment>
<dbReference type="Proteomes" id="UP000587586">
    <property type="component" value="Unassembled WGS sequence"/>
</dbReference>
<accession>A0A6V8N3G4</accession>